<protein>
    <submittedName>
        <fullName evidence="2">Uncharacterized protein</fullName>
    </submittedName>
</protein>
<dbReference type="AlphaFoldDB" id="A0A8J9SJB7"/>
<feature type="region of interest" description="Disordered" evidence="1">
    <location>
        <begin position="34"/>
        <end position="55"/>
    </location>
</feature>
<evidence type="ECO:0000313" key="2">
    <source>
        <dbReference type="EMBL" id="CAG9281312.1"/>
    </source>
</evidence>
<proteinExistence type="predicted"/>
<organism evidence="2">
    <name type="scientific">Phaeodactylum tricornutum</name>
    <name type="common">Diatom</name>
    <dbReference type="NCBI Taxonomy" id="2850"/>
    <lineage>
        <taxon>Eukaryota</taxon>
        <taxon>Sar</taxon>
        <taxon>Stramenopiles</taxon>
        <taxon>Ochrophyta</taxon>
        <taxon>Bacillariophyta</taxon>
        <taxon>Bacillariophyceae</taxon>
        <taxon>Bacillariophycidae</taxon>
        <taxon>Naviculales</taxon>
        <taxon>Phaeodactylaceae</taxon>
        <taxon>Phaeodactylum</taxon>
    </lineage>
</organism>
<feature type="compositionally biased region" description="Low complexity" evidence="1">
    <location>
        <begin position="44"/>
        <end position="53"/>
    </location>
</feature>
<dbReference type="EMBL" id="OU594955">
    <property type="protein sequence ID" value="CAG9281312.1"/>
    <property type="molecule type" value="Genomic_DNA"/>
</dbReference>
<gene>
    <name evidence="2" type="ORF">PTTT1_LOCUS16073</name>
</gene>
<name>A0A8J9SJB7_PHATR</name>
<accession>A0A8J9SJB7</accession>
<sequence>MKTTASFGSLTDAGALLVTSLLFLSLSSTRALVPLRTPSTPRPSGTRRSATTESSRRAWLATLTTSVVSVATIVAGSPVEPAAATYSAYANREKDWQTRLESGDVQISTPKDLRAQLREIAPMNVNDKIFCPNGPSAAVSPLMENKCGERQALPSVYGRSQDVVGNSIPGFTTSGGVYLRGESSSSLSADVGGFPSYGGK</sequence>
<dbReference type="Proteomes" id="UP000836788">
    <property type="component" value="Chromosome 14"/>
</dbReference>
<reference evidence="2" key="1">
    <citation type="submission" date="2022-02" db="EMBL/GenBank/DDBJ databases">
        <authorList>
            <person name="Giguere J D."/>
        </authorList>
    </citation>
    <scope>NUCLEOTIDE SEQUENCE</scope>
    <source>
        <strain evidence="2">CCAP 1055/1</strain>
    </source>
</reference>
<evidence type="ECO:0000256" key="1">
    <source>
        <dbReference type="SAM" id="MobiDB-lite"/>
    </source>
</evidence>